<dbReference type="EMBL" id="KN825223">
    <property type="protein sequence ID" value="KIK92996.1"/>
    <property type="molecule type" value="Genomic_DNA"/>
</dbReference>
<evidence type="ECO:0000313" key="1">
    <source>
        <dbReference type="EMBL" id="KIK92996.1"/>
    </source>
</evidence>
<accession>A0A0D0DUV4</accession>
<reference evidence="2" key="2">
    <citation type="submission" date="2015-01" db="EMBL/GenBank/DDBJ databases">
        <title>Evolutionary Origins and Diversification of the Mycorrhizal Mutualists.</title>
        <authorList>
            <consortium name="DOE Joint Genome Institute"/>
            <consortium name="Mycorrhizal Genomics Consortium"/>
            <person name="Kohler A."/>
            <person name="Kuo A."/>
            <person name="Nagy L.G."/>
            <person name="Floudas D."/>
            <person name="Copeland A."/>
            <person name="Barry K.W."/>
            <person name="Cichocki N."/>
            <person name="Veneault-Fourrey C."/>
            <person name="LaButti K."/>
            <person name="Lindquist E.A."/>
            <person name="Lipzen A."/>
            <person name="Lundell T."/>
            <person name="Morin E."/>
            <person name="Murat C."/>
            <person name="Riley R."/>
            <person name="Ohm R."/>
            <person name="Sun H."/>
            <person name="Tunlid A."/>
            <person name="Henrissat B."/>
            <person name="Grigoriev I.V."/>
            <person name="Hibbett D.S."/>
            <person name="Martin F."/>
        </authorList>
    </citation>
    <scope>NUCLEOTIDE SEQUENCE [LARGE SCALE GENOMIC DNA]</scope>
    <source>
        <strain evidence="2">Ve08.2h10</strain>
    </source>
</reference>
<gene>
    <name evidence="1" type="ORF">PAXRUDRAFT_543552</name>
</gene>
<sequence>MEFTDTLSKIAFGPRFIRSSASGCTKKPPLQGWPPCVEKCSAPHLFSSFQVLAALRVPMRSLRYWLIGLRGVQASRISNQGRPAWVIGRALRPTRPAFSLFSLSPSFLPVHDRYDVRRVFALPSRITKVTADWKAQISGTDRGP</sequence>
<keyword evidence="2" id="KW-1185">Reference proteome</keyword>
<dbReference type="AlphaFoldDB" id="A0A0D0DUV4"/>
<dbReference type="HOGENOM" id="CLU_1797103_0_0_1"/>
<reference evidence="1 2" key="1">
    <citation type="submission" date="2014-04" db="EMBL/GenBank/DDBJ databases">
        <authorList>
            <consortium name="DOE Joint Genome Institute"/>
            <person name="Kuo A."/>
            <person name="Kohler A."/>
            <person name="Jargeat P."/>
            <person name="Nagy L.G."/>
            <person name="Floudas D."/>
            <person name="Copeland A."/>
            <person name="Barry K.W."/>
            <person name="Cichocki N."/>
            <person name="Veneault-Fourrey C."/>
            <person name="LaButti K."/>
            <person name="Lindquist E.A."/>
            <person name="Lipzen A."/>
            <person name="Lundell T."/>
            <person name="Morin E."/>
            <person name="Murat C."/>
            <person name="Sun H."/>
            <person name="Tunlid A."/>
            <person name="Henrissat B."/>
            <person name="Grigoriev I.V."/>
            <person name="Hibbett D.S."/>
            <person name="Martin F."/>
            <person name="Nordberg H.P."/>
            <person name="Cantor M.N."/>
            <person name="Hua S.X."/>
        </authorList>
    </citation>
    <scope>NUCLEOTIDE SEQUENCE [LARGE SCALE GENOMIC DNA]</scope>
    <source>
        <strain evidence="1 2">Ve08.2h10</strain>
    </source>
</reference>
<dbReference type="Proteomes" id="UP000054538">
    <property type="component" value="Unassembled WGS sequence"/>
</dbReference>
<dbReference type="InParanoid" id="A0A0D0DUV4"/>
<organism evidence="1 2">
    <name type="scientific">Paxillus rubicundulus Ve08.2h10</name>
    <dbReference type="NCBI Taxonomy" id="930991"/>
    <lineage>
        <taxon>Eukaryota</taxon>
        <taxon>Fungi</taxon>
        <taxon>Dikarya</taxon>
        <taxon>Basidiomycota</taxon>
        <taxon>Agaricomycotina</taxon>
        <taxon>Agaricomycetes</taxon>
        <taxon>Agaricomycetidae</taxon>
        <taxon>Boletales</taxon>
        <taxon>Paxilineae</taxon>
        <taxon>Paxillaceae</taxon>
        <taxon>Paxillus</taxon>
    </lineage>
</organism>
<proteinExistence type="predicted"/>
<name>A0A0D0DUV4_9AGAM</name>
<protein>
    <submittedName>
        <fullName evidence="1">Uncharacterized protein</fullName>
    </submittedName>
</protein>
<evidence type="ECO:0000313" key="2">
    <source>
        <dbReference type="Proteomes" id="UP000054538"/>
    </source>
</evidence>